<evidence type="ECO:0000256" key="1">
    <source>
        <dbReference type="SAM" id="MobiDB-lite"/>
    </source>
</evidence>
<dbReference type="Proteomes" id="UP000325536">
    <property type="component" value="Chromosome"/>
</dbReference>
<sequence length="64" mass="6913">MQAADLQTALFKIRTRSIKQNTAQTACPSPPAPYPAAHKPKPIGLCHTQSLGISALLRFAEKRA</sequence>
<dbReference type="AlphaFoldDB" id="A0A5P3MUN3"/>
<dbReference type="EMBL" id="CP031699">
    <property type="protein sequence ID" value="QEY24369.1"/>
    <property type="molecule type" value="Genomic_DNA"/>
</dbReference>
<proteinExistence type="predicted"/>
<name>A0A5P3MUN3_NEIAN</name>
<evidence type="ECO:0000313" key="3">
    <source>
        <dbReference type="Proteomes" id="UP000325536"/>
    </source>
</evidence>
<reference evidence="2 3" key="1">
    <citation type="submission" date="2018-08" db="EMBL/GenBank/DDBJ databases">
        <title>Neisseria animalis ATCC 49930 complete genome.</title>
        <authorList>
            <person name="Veseli I.A."/>
            <person name="Mascarenhas dos Santos A.C."/>
            <person name="Buttler R."/>
            <person name="Pombert J.-F."/>
        </authorList>
    </citation>
    <scope>NUCLEOTIDE SEQUENCE [LARGE SCALE GENOMIC DNA]</scope>
    <source>
        <strain evidence="2 3">ATCC 49930</strain>
    </source>
</reference>
<evidence type="ECO:0000313" key="2">
    <source>
        <dbReference type="EMBL" id="QEY24369.1"/>
    </source>
</evidence>
<accession>A0A5P3MUN3</accession>
<dbReference type="RefSeq" id="WP_123796102.1">
    <property type="nucleotide sequence ID" value="NZ_CP031699.1"/>
</dbReference>
<organism evidence="2 3">
    <name type="scientific">Neisseria animalis</name>
    <dbReference type="NCBI Taxonomy" id="492"/>
    <lineage>
        <taxon>Bacteria</taxon>
        <taxon>Pseudomonadati</taxon>
        <taxon>Pseudomonadota</taxon>
        <taxon>Betaproteobacteria</taxon>
        <taxon>Neisseriales</taxon>
        <taxon>Neisseriaceae</taxon>
        <taxon>Neisseria</taxon>
    </lineage>
</organism>
<dbReference type="KEGG" id="naq:D0T90_07680"/>
<protein>
    <submittedName>
        <fullName evidence="2">Uncharacterized protein</fullName>
    </submittedName>
</protein>
<feature type="region of interest" description="Disordered" evidence="1">
    <location>
        <begin position="20"/>
        <end position="40"/>
    </location>
</feature>
<gene>
    <name evidence="2" type="ORF">D0T90_07680</name>
</gene>
<keyword evidence="3" id="KW-1185">Reference proteome</keyword>